<evidence type="ECO:0000256" key="1">
    <source>
        <dbReference type="ARBA" id="ARBA00006795"/>
    </source>
</evidence>
<feature type="region of interest" description="Disordered" evidence="2">
    <location>
        <begin position="594"/>
        <end position="626"/>
    </location>
</feature>
<protein>
    <recommendedName>
        <fullName evidence="7">CWF19-like protein 2</fullName>
    </recommendedName>
</protein>
<sequence length="859" mass="98878">MKQLHKRVDLCWFRLGHTYTPSKRWPSTARNKAATTIRRHYRHSLPPNPPNIPPPPSKHKTKHQISHYNLPAQTLTTGSLFLHFGKMLSGVRIVPLDQIDKEEDESSDVKKRKYSSKKEKHKRKKRSSGYNGSSDDDLQRIGKGSRRSKKWYSSEEYSGRSESEGSSDPDEKKSRKRRKDKKGKNDSSGDELGGRSKKQLRSKKKRYSRSSEEYSSEDEDRRRNSRDGKKDDGRESSLKDNEIERKEIGLEWMLKPAFKLDRKPSEPVEKLEEPPTEEIKKTHPRELKPYLKDNGTGYPEEGDEKRAAVDRLLSSSVVGDGGASWRLKALKRAEEQAAREGRSIEEVVLERWGSLDILAEYGASRRAAAPRAHLHAIRNRKQGRDDEKQNVTDNQSERNSKMNTTRDYLRDVSLRHSEMRAPKVHDSLSWGKQKHQNNPSKIAVATSTANKFTNDGNFMQEFLRKQGNDTIASGSHTNDDGNMDSEVIASETNELSEATAMSKETLSINQLAAKALQLRLKGKHEEAEKLMLDVESLKAKQRTGDHASKQQNVDNRSRFVAPDVSVRKGKDDDDSDKHLARRIMQNKKFSLAGQADDEYDYEDGPRRKSRKKGGESNQKLSENNHSARRILTQQERCLFCFENPNRPKHLVVAIANFTYLMLPQWQPVVPGHCCILPMQHELATRTIDNNVWDEIRNFKKCLIMMFAKQDKEVVFLETVMGLAQQRRHCMIECIPVPREIAKQAPVYFKKAIDEAEDEWSQHNAKKLIDTSEKGLRGSIPKNFPYFHVEFGLNKGFVHVIDDESQFKSSLGLNVIRGMLQLAEEDMYRRRRHQSVEDQKQAAVNFAREWEPFDWTKQLD</sequence>
<feature type="region of interest" description="Disordered" evidence="2">
    <location>
        <begin position="101"/>
        <end position="246"/>
    </location>
</feature>
<organism evidence="5 6">
    <name type="scientific">Hibiscus sabdariffa</name>
    <name type="common">roselle</name>
    <dbReference type="NCBI Taxonomy" id="183260"/>
    <lineage>
        <taxon>Eukaryota</taxon>
        <taxon>Viridiplantae</taxon>
        <taxon>Streptophyta</taxon>
        <taxon>Embryophyta</taxon>
        <taxon>Tracheophyta</taxon>
        <taxon>Spermatophyta</taxon>
        <taxon>Magnoliopsida</taxon>
        <taxon>eudicotyledons</taxon>
        <taxon>Gunneridae</taxon>
        <taxon>Pentapetalae</taxon>
        <taxon>rosids</taxon>
        <taxon>malvids</taxon>
        <taxon>Malvales</taxon>
        <taxon>Malvaceae</taxon>
        <taxon>Malvoideae</taxon>
        <taxon>Hibiscus</taxon>
    </lineage>
</organism>
<evidence type="ECO:0000313" key="5">
    <source>
        <dbReference type="EMBL" id="KAK9020303.1"/>
    </source>
</evidence>
<dbReference type="InterPro" id="IPR036265">
    <property type="entry name" value="HIT-like_sf"/>
</dbReference>
<accession>A0ABR2S5I1</accession>
<feature type="compositionally biased region" description="Basic and acidic residues" evidence="2">
    <location>
        <begin position="382"/>
        <end position="400"/>
    </location>
</feature>
<dbReference type="Pfam" id="PF04676">
    <property type="entry name" value="CwfJ_C_2"/>
    <property type="match status" value="1"/>
</dbReference>
<dbReference type="EMBL" id="JBBPBN010000017">
    <property type="protein sequence ID" value="KAK9020303.1"/>
    <property type="molecule type" value="Genomic_DNA"/>
</dbReference>
<dbReference type="Gene3D" id="3.30.428.10">
    <property type="entry name" value="HIT-like"/>
    <property type="match status" value="1"/>
</dbReference>
<dbReference type="InterPro" id="IPR006767">
    <property type="entry name" value="Cwf19-like_C_dom-2"/>
</dbReference>
<proteinExistence type="inferred from homology"/>
<evidence type="ECO:0000259" key="4">
    <source>
        <dbReference type="Pfam" id="PF04677"/>
    </source>
</evidence>
<feature type="region of interest" description="Disordered" evidence="2">
    <location>
        <begin position="377"/>
        <end position="407"/>
    </location>
</feature>
<feature type="compositionally biased region" description="Polar residues" evidence="2">
    <location>
        <begin position="615"/>
        <end position="624"/>
    </location>
</feature>
<gene>
    <name evidence="5" type="ORF">V6N11_054792</name>
</gene>
<reference evidence="5 6" key="1">
    <citation type="journal article" date="2024" name="G3 (Bethesda)">
        <title>Genome assembly of Hibiscus sabdariffa L. provides insights into metabolisms of medicinal natural products.</title>
        <authorList>
            <person name="Kim T."/>
        </authorList>
    </citation>
    <scope>NUCLEOTIDE SEQUENCE [LARGE SCALE GENOMIC DNA]</scope>
    <source>
        <strain evidence="5">TK-2024</strain>
        <tissue evidence="5">Old leaves</tissue>
    </source>
</reference>
<dbReference type="Proteomes" id="UP001396334">
    <property type="component" value="Unassembled WGS sequence"/>
</dbReference>
<feature type="domain" description="Cwf19-like protein C-terminal" evidence="3">
    <location>
        <begin position="758"/>
        <end position="855"/>
    </location>
</feature>
<feature type="compositionally biased region" description="Basic and acidic residues" evidence="2">
    <location>
        <begin position="157"/>
        <end position="173"/>
    </location>
</feature>
<feature type="compositionally biased region" description="Basic and acidic residues" evidence="2">
    <location>
        <begin position="565"/>
        <end position="577"/>
    </location>
</feature>
<dbReference type="PANTHER" id="PTHR12072">
    <property type="entry name" value="CWF19, CELL CYCLE CONTROL PROTEIN"/>
    <property type="match status" value="1"/>
</dbReference>
<dbReference type="InterPro" id="IPR040194">
    <property type="entry name" value="Cwf19-like"/>
</dbReference>
<feature type="region of interest" description="Disordered" evidence="2">
    <location>
        <begin position="41"/>
        <end position="63"/>
    </location>
</feature>
<feature type="compositionally biased region" description="Basic residues" evidence="2">
    <location>
        <begin position="110"/>
        <end position="127"/>
    </location>
</feature>
<evidence type="ECO:0000256" key="2">
    <source>
        <dbReference type="SAM" id="MobiDB-lite"/>
    </source>
</evidence>
<evidence type="ECO:0008006" key="7">
    <source>
        <dbReference type="Google" id="ProtNLM"/>
    </source>
</evidence>
<feature type="compositionally biased region" description="Basic and acidic residues" evidence="2">
    <location>
        <begin position="219"/>
        <end position="246"/>
    </location>
</feature>
<comment type="similarity">
    <text evidence="1">Belongs to the CWF19 family.</text>
</comment>
<feature type="domain" description="Cwf19-like C-terminal" evidence="4">
    <location>
        <begin position="627"/>
        <end position="749"/>
    </location>
</feature>
<feature type="region of interest" description="Disordered" evidence="2">
    <location>
        <begin position="262"/>
        <end position="305"/>
    </location>
</feature>
<dbReference type="SUPFAM" id="SSF54197">
    <property type="entry name" value="HIT-like"/>
    <property type="match status" value="1"/>
</dbReference>
<dbReference type="PANTHER" id="PTHR12072:SF5">
    <property type="entry name" value="CWF19-LIKE PROTEIN 2"/>
    <property type="match status" value="1"/>
</dbReference>
<feature type="compositionally biased region" description="Basic and acidic residues" evidence="2">
    <location>
        <begin position="262"/>
        <end position="291"/>
    </location>
</feature>
<dbReference type="InterPro" id="IPR006768">
    <property type="entry name" value="Cwf19-like_C_dom-1"/>
</dbReference>
<evidence type="ECO:0000259" key="3">
    <source>
        <dbReference type="Pfam" id="PF04676"/>
    </source>
</evidence>
<dbReference type="Pfam" id="PF04677">
    <property type="entry name" value="CwfJ_C_1"/>
    <property type="match status" value="1"/>
</dbReference>
<evidence type="ECO:0000313" key="6">
    <source>
        <dbReference type="Proteomes" id="UP001396334"/>
    </source>
</evidence>
<name>A0ABR2S5I1_9ROSI</name>
<feature type="compositionally biased region" description="Pro residues" evidence="2">
    <location>
        <begin position="46"/>
        <end position="56"/>
    </location>
</feature>
<keyword evidence="6" id="KW-1185">Reference proteome</keyword>
<comment type="caution">
    <text evidence="5">The sequence shown here is derived from an EMBL/GenBank/DDBJ whole genome shotgun (WGS) entry which is preliminary data.</text>
</comment>
<feature type="compositionally biased region" description="Basic residues" evidence="2">
    <location>
        <begin position="195"/>
        <end position="208"/>
    </location>
</feature>
<feature type="region of interest" description="Disordered" evidence="2">
    <location>
        <begin position="540"/>
        <end position="577"/>
    </location>
</feature>